<name>A0A8K0USY5_9AGAR</name>
<dbReference type="GO" id="GO:0070941">
    <property type="term" value="P:eisosome assembly"/>
    <property type="evidence" value="ECO:0007669"/>
    <property type="project" value="TreeGrafter"/>
</dbReference>
<reference evidence="3" key="1">
    <citation type="journal article" date="2021" name="New Phytol.">
        <title>Evolutionary innovations through gain and loss of genes in the ectomycorrhizal Boletales.</title>
        <authorList>
            <person name="Wu G."/>
            <person name="Miyauchi S."/>
            <person name="Morin E."/>
            <person name="Kuo A."/>
            <person name="Drula E."/>
            <person name="Varga T."/>
            <person name="Kohler A."/>
            <person name="Feng B."/>
            <person name="Cao Y."/>
            <person name="Lipzen A."/>
            <person name="Daum C."/>
            <person name="Hundley H."/>
            <person name="Pangilinan J."/>
            <person name="Johnson J."/>
            <person name="Barry K."/>
            <person name="LaButti K."/>
            <person name="Ng V."/>
            <person name="Ahrendt S."/>
            <person name="Min B."/>
            <person name="Choi I.G."/>
            <person name="Park H."/>
            <person name="Plett J.M."/>
            <person name="Magnuson J."/>
            <person name="Spatafora J.W."/>
            <person name="Nagy L.G."/>
            <person name="Henrissat B."/>
            <person name="Grigoriev I.V."/>
            <person name="Yang Z.L."/>
            <person name="Xu J."/>
            <person name="Martin F.M."/>
        </authorList>
    </citation>
    <scope>NUCLEOTIDE SEQUENCE</scope>
    <source>
        <strain evidence="3">KKN 215</strain>
    </source>
</reference>
<comment type="caution">
    <text evidence="3">The sequence shown here is derived from an EMBL/GenBank/DDBJ whole genome shotgun (WGS) entry which is preliminary data.</text>
</comment>
<feature type="compositionally biased region" description="Basic and acidic residues" evidence="2">
    <location>
        <begin position="442"/>
        <end position="451"/>
    </location>
</feature>
<feature type="compositionally biased region" description="Basic and acidic residues" evidence="2">
    <location>
        <begin position="472"/>
        <end position="495"/>
    </location>
</feature>
<keyword evidence="1" id="KW-0175">Coiled coil</keyword>
<dbReference type="GO" id="GO:0005886">
    <property type="term" value="C:plasma membrane"/>
    <property type="evidence" value="ECO:0007669"/>
    <property type="project" value="TreeGrafter"/>
</dbReference>
<sequence>MSSFFSSLADKAQSALKDTPLAQHIPGATPASSTSSGRPSSDATSGGSRTLDHLAHQFRTFQQQYSSSTTPLQKIITTEKGIAIDFDNVARDTQAHSKELYLWGQAEGEDLKDVSDRLGWLSYVQGTLAQTLANKLDAARAPYKELRAAEAKLTPHRTSRTNFENQIKKLETDNQRGKEQKIADLRAQIVKLDNEFRDVIAELEITKRKAFKQSEQLKWEAIREYSEKMVLISQAAMTILPVLPSIPPTKLQPYTGSETTTNVRAALQTALDSYKPGADRLLLPQATPSDLKRSDTRSFGQTHAKELDNIGTTNPAHPTIPITPPHNPTALPPPSSFSPPVHVSDPAHQSADRPSPVSGRASSPPANKQSPPLDPATLNQAPAPIPVAPEEPAKLSPVIAPNPDDSSVKIPSVLPTVAETGVPQSAGPDGPGPASGSLLTIKSDHDAHREAGSPQTTTPHVPVTAAPPAAHSDQKWESAEEEKKRLEREERERILQGEILASQAAPPPSGPQADGEELPAYKEF</sequence>
<feature type="region of interest" description="Disordered" evidence="2">
    <location>
        <begin position="16"/>
        <end position="49"/>
    </location>
</feature>
<dbReference type="EMBL" id="JAEVFJ010000009">
    <property type="protein sequence ID" value="KAH8102470.1"/>
    <property type="molecule type" value="Genomic_DNA"/>
</dbReference>
<feature type="compositionally biased region" description="Low complexity" evidence="2">
    <location>
        <begin position="456"/>
        <end position="471"/>
    </location>
</feature>
<feature type="coiled-coil region" evidence="1">
    <location>
        <begin position="160"/>
        <end position="202"/>
    </location>
</feature>
<dbReference type="GO" id="GO:0036286">
    <property type="term" value="C:eisosome filament"/>
    <property type="evidence" value="ECO:0007669"/>
    <property type="project" value="TreeGrafter"/>
</dbReference>
<evidence type="ECO:0000313" key="4">
    <source>
        <dbReference type="Proteomes" id="UP000813824"/>
    </source>
</evidence>
<dbReference type="PANTHER" id="PTHR31962">
    <property type="entry name" value="SPHINGOLIPID LONG CHAIN BASE-RESPONSIVE PROTEIN PIL1"/>
    <property type="match status" value="1"/>
</dbReference>
<dbReference type="PANTHER" id="PTHR31962:SF1">
    <property type="entry name" value="SPHINGOLIPID LONG CHAIN BASE-RESPONSIVE PROTEIN PIL1"/>
    <property type="match status" value="1"/>
</dbReference>
<feature type="compositionally biased region" description="Pro residues" evidence="2">
    <location>
        <begin position="321"/>
        <end position="337"/>
    </location>
</feature>
<dbReference type="Proteomes" id="UP000813824">
    <property type="component" value="Unassembled WGS sequence"/>
</dbReference>
<dbReference type="Gene3D" id="1.20.1270.60">
    <property type="entry name" value="Arfaptin homology (AH) domain/BAR domain"/>
    <property type="match status" value="1"/>
</dbReference>
<dbReference type="AlphaFoldDB" id="A0A8K0USY5"/>
<dbReference type="InterPro" id="IPR028245">
    <property type="entry name" value="PIL1/LSP1"/>
</dbReference>
<keyword evidence="4" id="KW-1185">Reference proteome</keyword>
<dbReference type="GO" id="GO:0008289">
    <property type="term" value="F:lipid binding"/>
    <property type="evidence" value="ECO:0007669"/>
    <property type="project" value="TreeGrafter"/>
</dbReference>
<feature type="region of interest" description="Disordered" evidence="2">
    <location>
        <begin position="278"/>
        <end position="524"/>
    </location>
</feature>
<feature type="compositionally biased region" description="Polar residues" evidence="2">
    <location>
        <begin position="360"/>
        <end position="370"/>
    </location>
</feature>
<evidence type="ECO:0000313" key="3">
    <source>
        <dbReference type="EMBL" id="KAH8102470.1"/>
    </source>
</evidence>
<dbReference type="OrthoDB" id="5599269at2759"/>
<protein>
    <submittedName>
        <fullName evidence="3">Eisosome component PIL1-domain-containing protein</fullName>
    </submittedName>
</protein>
<gene>
    <name evidence="3" type="ORF">BXZ70DRAFT_785099</name>
</gene>
<evidence type="ECO:0000256" key="2">
    <source>
        <dbReference type="SAM" id="MobiDB-lite"/>
    </source>
</evidence>
<feature type="compositionally biased region" description="Low complexity" evidence="2">
    <location>
        <begin position="26"/>
        <end position="46"/>
    </location>
</feature>
<organism evidence="3 4">
    <name type="scientific">Cristinia sonorae</name>
    <dbReference type="NCBI Taxonomy" id="1940300"/>
    <lineage>
        <taxon>Eukaryota</taxon>
        <taxon>Fungi</taxon>
        <taxon>Dikarya</taxon>
        <taxon>Basidiomycota</taxon>
        <taxon>Agaricomycotina</taxon>
        <taxon>Agaricomycetes</taxon>
        <taxon>Agaricomycetidae</taxon>
        <taxon>Agaricales</taxon>
        <taxon>Pleurotineae</taxon>
        <taxon>Stephanosporaceae</taxon>
        <taxon>Cristinia</taxon>
    </lineage>
</organism>
<accession>A0A8K0USY5</accession>
<proteinExistence type="predicted"/>
<dbReference type="Pfam" id="PF13805">
    <property type="entry name" value="Pil1"/>
    <property type="match status" value="1"/>
</dbReference>
<feature type="compositionally biased region" description="Low complexity" evidence="2">
    <location>
        <begin position="423"/>
        <end position="437"/>
    </location>
</feature>
<dbReference type="GO" id="GO:0006897">
    <property type="term" value="P:endocytosis"/>
    <property type="evidence" value="ECO:0007669"/>
    <property type="project" value="TreeGrafter"/>
</dbReference>
<evidence type="ECO:0000256" key="1">
    <source>
        <dbReference type="SAM" id="Coils"/>
    </source>
</evidence>
<dbReference type="InterPro" id="IPR027267">
    <property type="entry name" value="AH/BAR_dom_sf"/>
</dbReference>